<feature type="region of interest" description="Disordered" evidence="1">
    <location>
        <begin position="1006"/>
        <end position="1077"/>
    </location>
</feature>
<feature type="compositionally biased region" description="Gly residues" evidence="1">
    <location>
        <begin position="761"/>
        <end position="777"/>
    </location>
</feature>
<dbReference type="Proteomes" id="UP000247498">
    <property type="component" value="Unassembled WGS sequence"/>
</dbReference>
<comment type="caution">
    <text evidence="4">The sequence shown here is derived from an EMBL/GenBank/DDBJ whole genome shotgun (WGS) entry which is preliminary data.</text>
</comment>
<gene>
    <name evidence="4" type="ORF">Rsub_03129</name>
</gene>
<dbReference type="CDD" id="cd21669">
    <property type="entry name" value="SMP_SF"/>
    <property type="match status" value="1"/>
</dbReference>
<evidence type="ECO:0000256" key="1">
    <source>
        <dbReference type="SAM" id="MobiDB-lite"/>
    </source>
</evidence>
<accession>A0A2V0NSA9</accession>
<keyword evidence="2" id="KW-1133">Transmembrane helix</keyword>
<feature type="region of interest" description="Disordered" evidence="1">
    <location>
        <begin position="1102"/>
        <end position="1342"/>
    </location>
</feature>
<evidence type="ECO:0000256" key="2">
    <source>
        <dbReference type="SAM" id="Phobius"/>
    </source>
</evidence>
<sequence>MQLAAPWQRRAAVRAAAPRRPGPPLLPHRPPRRARRAAPLRAAPQPPGRGDAGGYDSDDSSDDGTLGGGYTGYSPNVFEAAPTPPANVGRKRQVAALIGGALLEFYLTGGVLWAPVMAALGVIALAPSRRQLQRREAEAVAQAEERVRIELLARQPVTPPESGQWVIRLCQALWRPWVEPFLIKTCLAQWQETISNAAPRGWSLAIADVSLGTEGPQLSDFQAYADSETGRLTAIDCRMAFNSDTLRVVVRGSSPIAAFTATVSGIRMTGELRMTPIMDQRMLLWAFKQAPSVNVKLAVKGPIGGADLSQFQFIQGIVASNIQELLVEPRRGVVPLDYEFRVEEAVATTVNLHVESLAGLPRTLGRRRAPVQLGVVCVETISRQRGATARPLEVSPGSKAVAVRETVKVELPRKEGMIRIELRDLSAGGRVLGSTLLWVSASMDGSTLFWGHQRNGEALARRWGPSDRPWRVSLPFEGDAVGGVAEVRLGVSVEPWTYKQPLVPAAYRSSGPHTVVLQIVEARNLGGPPPAPGAPAPRRPPPANPFVQLRYDQAAYATAVAYGTPSPVFLEPFAFAENSSMLTRRVRLEAWSAPPAGADAAAAAATGASVASLASSDGLPGRREYFGGTAINLDLTTEGAVQDRWYALGGGEGGEVRVRLAVVAGRPEEADAQEAADFFCGALGGASREALLVEVLSSRLQLPLSSMDSDDTDAQPVYRISYQGASVVGDTSPLAARRRSRAGRLNLRRRAPPPPARPGGARPGGGGGASGGGGGAEAAGADGADLMARAAFVYAPEPPPPPGAPGPRRPRWLDYSLQIECCDLDAAPGDEVMGSVEVDVAQRLALSDNGSWEGWLKLNKEGGHILVRLTRLPACEPADIILPPPRSAAAAAAAAATTSSADSVGASAEGATAAATAAGKGTPAAAPGPVGPQAAGGLARSGGNAGAAVSAVISGLAVDGVWLGQLVGRVQESQEGLRGQVSEQAQQAAAATNKWLQQATGWLDRRRGGRAGGEERAQPQKQPKALTAPADAAADAAPKPAAAPGGKSDGGSPSGLRTPSRGALPLGGAPRSGGSASGGFELQQALLSALGGLGIDGSRWGGGGAAAAKAAPLSSGWWDKVGEGQRRDGEQQGGKQQKASGQQRPEQQQGGSATEGPGGAGGGTGAAQPQPAGPGGGGPAAVAAAATAAAAAAVAPPTPATEHGTGGGSGGGDDASRLSSAMAAAAAAHARGALRQRRGAAAAAISSFPLQGAADDAGDGLRSFPLQGAAAEPAAAPPPSRLGPSVDEEDEDDWGGAGVGEDGSGGGAASGGGGGGQGGSGDGNGTTAAAGAGVAVAPDREA</sequence>
<keyword evidence="2" id="KW-0472">Membrane</keyword>
<feature type="compositionally biased region" description="Pro residues" evidence="1">
    <location>
        <begin position="527"/>
        <end position="544"/>
    </location>
</feature>
<feature type="domain" description="C2" evidence="3">
    <location>
        <begin position="497"/>
        <end position="623"/>
    </location>
</feature>
<feature type="compositionally biased region" description="Low complexity" evidence="1">
    <location>
        <begin position="1"/>
        <end position="19"/>
    </location>
</feature>
<feature type="compositionally biased region" description="Gly residues" evidence="1">
    <location>
        <begin position="1156"/>
        <end position="1165"/>
    </location>
</feature>
<feature type="compositionally biased region" description="Basic residues" evidence="1">
    <location>
        <begin position="736"/>
        <end position="751"/>
    </location>
</feature>
<feature type="compositionally biased region" description="Low complexity" evidence="1">
    <location>
        <begin position="1106"/>
        <end position="1116"/>
    </location>
</feature>
<feature type="compositionally biased region" description="Gly residues" evidence="1">
    <location>
        <begin position="1204"/>
        <end position="1213"/>
    </location>
</feature>
<dbReference type="OrthoDB" id="270970at2759"/>
<reference evidence="4 5" key="1">
    <citation type="journal article" date="2018" name="Sci. Rep.">
        <title>Raphidocelis subcapitata (=Pseudokirchneriella subcapitata) provides an insight into genome evolution and environmental adaptations in the Sphaeropleales.</title>
        <authorList>
            <person name="Suzuki S."/>
            <person name="Yamaguchi H."/>
            <person name="Nakajima N."/>
            <person name="Kawachi M."/>
        </authorList>
    </citation>
    <scope>NUCLEOTIDE SEQUENCE [LARGE SCALE GENOMIC DNA]</scope>
    <source>
        <strain evidence="4 5">NIES-35</strain>
    </source>
</reference>
<feature type="transmembrane region" description="Helical" evidence="2">
    <location>
        <begin position="94"/>
        <end position="126"/>
    </location>
</feature>
<organism evidence="4 5">
    <name type="scientific">Raphidocelis subcapitata</name>
    <dbReference type="NCBI Taxonomy" id="307507"/>
    <lineage>
        <taxon>Eukaryota</taxon>
        <taxon>Viridiplantae</taxon>
        <taxon>Chlorophyta</taxon>
        <taxon>core chlorophytes</taxon>
        <taxon>Chlorophyceae</taxon>
        <taxon>CS clade</taxon>
        <taxon>Sphaeropleales</taxon>
        <taxon>Selenastraceae</taxon>
        <taxon>Raphidocelis</taxon>
    </lineage>
</organism>
<evidence type="ECO:0000313" key="5">
    <source>
        <dbReference type="Proteomes" id="UP000247498"/>
    </source>
</evidence>
<dbReference type="SUPFAM" id="SSF49562">
    <property type="entry name" value="C2 domain (Calcium/lipid-binding domain, CaLB)"/>
    <property type="match status" value="1"/>
</dbReference>
<keyword evidence="5" id="KW-1185">Reference proteome</keyword>
<dbReference type="Pfam" id="PF00168">
    <property type="entry name" value="C2"/>
    <property type="match status" value="1"/>
</dbReference>
<proteinExistence type="predicted"/>
<feature type="region of interest" description="Disordered" evidence="1">
    <location>
        <begin position="1"/>
        <end position="78"/>
    </location>
</feature>
<evidence type="ECO:0000259" key="3">
    <source>
        <dbReference type="PROSITE" id="PS50004"/>
    </source>
</evidence>
<feature type="compositionally biased region" description="Low complexity" evidence="1">
    <location>
        <begin position="1180"/>
        <end position="1195"/>
    </location>
</feature>
<feature type="compositionally biased region" description="Basic and acidic residues" evidence="1">
    <location>
        <begin position="1120"/>
        <end position="1130"/>
    </location>
</feature>
<evidence type="ECO:0000313" key="4">
    <source>
        <dbReference type="EMBL" id="GBF90558.1"/>
    </source>
</evidence>
<feature type="compositionally biased region" description="Low complexity" evidence="1">
    <location>
        <begin position="1062"/>
        <end position="1077"/>
    </location>
</feature>
<protein>
    <recommendedName>
        <fullName evidence="3">C2 domain-containing protein</fullName>
    </recommendedName>
</protein>
<dbReference type="PANTHER" id="PTHR47264">
    <property type="entry name" value="OS01G0128800 PROTEIN"/>
    <property type="match status" value="1"/>
</dbReference>
<dbReference type="InterPro" id="IPR035892">
    <property type="entry name" value="C2_domain_sf"/>
</dbReference>
<dbReference type="EMBL" id="BDRX01000018">
    <property type="protein sequence ID" value="GBF90558.1"/>
    <property type="molecule type" value="Genomic_DNA"/>
</dbReference>
<dbReference type="Gene3D" id="2.60.40.150">
    <property type="entry name" value="C2 domain"/>
    <property type="match status" value="1"/>
</dbReference>
<dbReference type="InterPro" id="IPR000008">
    <property type="entry name" value="C2_dom"/>
</dbReference>
<feature type="compositionally biased region" description="Low complexity" evidence="1">
    <location>
        <begin position="1325"/>
        <end position="1342"/>
    </location>
</feature>
<name>A0A2V0NSA9_9CHLO</name>
<feature type="compositionally biased region" description="Basic residues" evidence="1">
    <location>
        <begin position="29"/>
        <end position="38"/>
    </location>
</feature>
<feature type="compositionally biased region" description="Low complexity" evidence="1">
    <location>
        <begin position="1217"/>
        <end position="1231"/>
    </location>
</feature>
<feature type="region of interest" description="Disordered" evidence="1">
    <location>
        <begin position="524"/>
        <end position="545"/>
    </location>
</feature>
<dbReference type="STRING" id="307507.A0A2V0NSA9"/>
<feature type="region of interest" description="Disordered" evidence="1">
    <location>
        <begin position="731"/>
        <end position="780"/>
    </location>
</feature>
<dbReference type="PANTHER" id="PTHR47264:SF3">
    <property type="entry name" value="SYNAPTOTAGMIN-5 ISOFORM X1"/>
    <property type="match status" value="1"/>
</dbReference>
<feature type="compositionally biased region" description="Low complexity" evidence="1">
    <location>
        <begin position="1133"/>
        <end position="1143"/>
    </location>
</feature>
<dbReference type="PROSITE" id="PS50004">
    <property type="entry name" value="C2"/>
    <property type="match status" value="1"/>
</dbReference>
<feature type="compositionally biased region" description="Low complexity" evidence="1">
    <location>
        <begin position="1028"/>
        <end position="1046"/>
    </location>
</feature>
<feature type="compositionally biased region" description="Gly residues" evidence="1">
    <location>
        <begin position="1295"/>
        <end position="1324"/>
    </location>
</feature>
<dbReference type="InParanoid" id="A0A2V0NSA9"/>
<keyword evidence="2" id="KW-0812">Transmembrane</keyword>